<evidence type="ECO:0000313" key="3">
    <source>
        <dbReference type="Proteomes" id="UP001303760"/>
    </source>
</evidence>
<evidence type="ECO:0000313" key="2">
    <source>
        <dbReference type="EMBL" id="KAK4239259.1"/>
    </source>
</evidence>
<accession>A0AAN7CC09</accession>
<dbReference type="InterPro" id="IPR057394">
    <property type="entry name" value="PIGBOS1"/>
</dbReference>
<proteinExistence type="predicted"/>
<comment type="caution">
    <text evidence="2">The sequence shown here is derived from an EMBL/GenBank/DDBJ whole genome shotgun (WGS) entry which is preliminary data.</text>
</comment>
<reference evidence="2" key="1">
    <citation type="journal article" date="2023" name="Mol. Phylogenet. Evol.">
        <title>Genome-scale phylogeny and comparative genomics of the fungal order Sordariales.</title>
        <authorList>
            <person name="Hensen N."/>
            <person name="Bonometti L."/>
            <person name="Westerberg I."/>
            <person name="Brannstrom I.O."/>
            <person name="Guillou S."/>
            <person name="Cros-Aarteil S."/>
            <person name="Calhoun S."/>
            <person name="Haridas S."/>
            <person name="Kuo A."/>
            <person name="Mondo S."/>
            <person name="Pangilinan J."/>
            <person name="Riley R."/>
            <person name="LaButti K."/>
            <person name="Andreopoulos B."/>
            <person name="Lipzen A."/>
            <person name="Chen C."/>
            <person name="Yan M."/>
            <person name="Daum C."/>
            <person name="Ng V."/>
            <person name="Clum A."/>
            <person name="Steindorff A."/>
            <person name="Ohm R.A."/>
            <person name="Martin F."/>
            <person name="Silar P."/>
            <person name="Natvig D.O."/>
            <person name="Lalanne C."/>
            <person name="Gautier V."/>
            <person name="Ament-Velasquez S.L."/>
            <person name="Kruys A."/>
            <person name="Hutchinson M.I."/>
            <person name="Powell A.J."/>
            <person name="Barry K."/>
            <person name="Miller A.N."/>
            <person name="Grigoriev I.V."/>
            <person name="Debuchy R."/>
            <person name="Gladieux P."/>
            <person name="Hiltunen Thoren M."/>
            <person name="Johannesson H."/>
        </authorList>
    </citation>
    <scope>NUCLEOTIDE SEQUENCE</scope>
    <source>
        <strain evidence="2">CBS 532.94</strain>
    </source>
</reference>
<keyword evidence="3" id="KW-1185">Reference proteome</keyword>
<evidence type="ECO:0000256" key="1">
    <source>
        <dbReference type="SAM" id="MobiDB-lite"/>
    </source>
</evidence>
<protein>
    <submittedName>
        <fullName evidence="2">Uncharacterized protein</fullName>
    </submittedName>
</protein>
<dbReference type="EMBL" id="MU860068">
    <property type="protein sequence ID" value="KAK4239259.1"/>
    <property type="molecule type" value="Genomic_DNA"/>
</dbReference>
<organism evidence="2 3">
    <name type="scientific">Achaetomium macrosporum</name>
    <dbReference type="NCBI Taxonomy" id="79813"/>
    <lineage>
        <taxon>Eukaryota</taxon>
        <taxon>Fungi</taxon>
        <taxon>Dikarya</taxon>
        <taxon>Ascomycota</taxon>
        <taxon>Pezizomycotina</taxon>
        <taxon>Sordariomycetes</taxon>
        <taxon>Sordariomycetidae</taxon>
        <taxon>Sordariales</taxon>
        <taxon>Chaetomiaceae</taxon>
        <taxon>Achaetomium</taxon>
    </lineage>
</organism>
<name>A0AAN7CC09_9PEZI</name>
<dbReference type="Proteomes" id="UP001303760">
    <property type="component" value="Unassembled WGS sequence"/>
</dbReference>
<dbReference type="Pfam" id="PF23670">
    <property type="entry name" value="PIGBOS1"/>
    <property type="match status" value="1"/>
</dbReference>
<feature type="region of interest" description="Disordered" evidence="1">
    <location>
        <begin position="33"/>
        <end position="64"/>
    </location>
</feature>
<sequence length="64" mass="7018">MSNQSKFITIGLVLALGIGNAYYSFNPSLRELKEQRDGPSARKAPGTQRPSAPQVEPDRQQKSS</sequence>
<gene>
    <name evidence="2" type="ORF">C8A03DRAFT_14342</name>
</gene>
<reference evidence="2" key="2">
    <citation type="submission" date="2023-05" db="EMBL/GenBank/DDBJ databases">
        <authorList>
            <consortium name="Lawrence Berkeley National Laboratory"/>
            <person name="Steindorff A."/>
            <person name="Hensen N."/>
            <person name="Bonometti L."/>
            <person name="Westerberg I."/>
            <person name="Brannstrom I.O."/>
            <person name="Guillou S."/>
            <person name="Cros-Aarteil S."/>
            <person name="Calhoun S."/>
            <person name="Haridas S."/>
            <person name="Kuo A."/>
            <person name="Mondo S."/>
            <person name="Pangilinan J."/>
            <person name="Riley R."/>
            <person name="Labutti K."/>
            <person name="Andreopoulos B."/>
            <person name="Lipzen A."/>
            <person name="Chen C."/>
            <person name="Yanf M."/>
            <person name="Daum C."/>
            <person name="Ng V."/>
            <person name="Clum A."/>
            <person name="Ohm R."/>
            <person name="Martin F."/>
            <person name="Silar P."/>
            <person name="Natvig D."/>
            <person name="Lalanne C."/>
            <person name="Gautier V."/>
            <person name="Ament-Velasquez S.L."/>
            <person name="Kruys A."/>
            <person name="Hutchinson M.I."/>
            <person name="Powell A.J."/>
            <person name="Barry K."/>
            <person name="Miller A.N."/>
            <person name="Grigoriev I.V."/>
            <person name="Debuchy R."/>
            <person name="Gladieux P."/>
            <person name="Thoren M.H."/>
            <person name="Johannesson H."/>
        </authorList>
    </citation>
    <scope>NUCLEOTIDE SEQUENCE</scope>
    <source>
        <strain evidence="2">CBS 532.94</strain>
    </source>
</reference>
<dbReference type="AlphaFoldDB" id="A0AAN7CC09"/>